<evidence type="ECO:0000256" key="1">
    <source>
        <dbReference type="SAM" id="MobiDB-lite"/>
    </source>
</evidence>
<reference evidence="2" key="1">
    <citation type="submission" date="2022-02" db="EMBL/GenBank/DDBJ databases">
        <authorList>
            <person name="Giguere J D."/>
        </authorList>
    </citation>
    <scope>NUCLEOTIDE SEQUENCE</scope>
    <source>
        <strain evidence="2">CCAP 1055/1</strain>
    </source>
</reference>
<gene>
    <name evidence="2" type="ORF">PTTT1_LOCUS24529</name>
</gene>
<feature type="compositionally biased region" description="Polar residues" evidence="1">
    <location>
        <begin position="1"/>
        <end position="17"/>
    </location>
</feature>
<evidence type="ECO:0000313" key="2">
    <source>
        <dbReference type="EMBL" id="CAG9283984.1"/>
    </source>
</evidence>
<name>A0A8J9T6E5_PHATR</name>
<proteinExistence type="predicted"/>
<organism evidence="2">
    <name type="scientific">Phaeodactylum tricornutum</name>
    <name type="common">Diatom</name>
    <dbReference type="NCBI Taxonomy" id="2850"/>
    <lineage>
        <taxon>Eukaryota</taxon>
        <taxon>Sar</taxon>
        <taxon>Stramenopiles</taxon>
        <taxon>Ochrophyta</taxon>
        <taxon>Bacillariophyta</taxon>
        <taxon>Bacillariophyceae</taxon>
        <taxon>Bacillariophycidae</taxon>
        <taxon>Naviculales</taxon>
        <taxon>Phaeodactylaceae</taxon>
        <taxon>Phaeodactylum</taxon>
    </lineage>
</organism>
<protein>
    <submittedName>
        <fullName evidence="2">Uncharacterized protein</fullName>
    </submittedName>
</protein>
<feature type="region of interest" description="Disordered" evidence="1">
    <location>
        <begin position="1"/>
        <end position="20"/>
    </location>
</feature>
<accession>A0A8J9T6E5</accession>
<dbReference type="AlphaFoldDB" id="A0A8J9T6E5"/>
<sequence length="325" mass="37098">MNTPTSMLKSNKQSSNPKDFGDVLRVNLSGNAYCHVLGPPNGDDSVTPFWTTSDKHSLGMPTWIMGVRYDFGKRWYGVNHWMTLLRWQPRRKMNDLSLQPSLRPSCYDLSFGKDLKKDDLHIYHPLQAAQIKLQWLCLDFQKRQQLLSLSGRLHSNGNVDTCLQLPFSNRFRWHGKLTVPVSVYFDEPMYPLGSPQLWNTLPSVSDLLNGGTWIPDLSIDPTGCMESLNNLWIKSPWQLNTRLGVRLVARRRFSGSPWLGTMDTKDQEPEPRTQVRLEVSNIGLRTTHKACLETHLETPVASMRLLLVSSHICNPILKSTFGLPE</sequence>
<dbReference type="EMBL" id="OU594943">
    <property type="protein sequence ID" value="CAG9283984.1"/>
    <property type="molecule type" value="Genomic_DNA"/>
</dbReference>
<dbReference type="Proteomes" id="UP000836788">
    <property type="component" value="Chromosome 2"/>
</dbReference>